<protein>
    <submittedName>
        <fullName evidence="1">Uncharacterized protein</fullName>
    </submittedName>
</protein>
<dbReference type="Proteomes" id="UP000002215">
    <property type="component" value="Chromosome"/>
</dbReference>
<evidence type="ECO:0000313" key="1">
    <source>
        <dbReference type="EMBL" id="ACU60646.1"/>
    </source>
</evidence>
<organism evidence="1 2">
    <name type="scientific">Chitinophaga pinensis (strain ATCC 43595 / DSM 2588 / LMG 13176 / NBRC 15968 / NCIMB 11800 / UQM 2034)</name>
    <dbReference type="NCBI Taxonomy" id="485918"/>
    <lineage>
        <taxon>Bacteria</taxon>
        <taxon>Pseudomonadati</taxon>
        <taxon>Bacteroidota</taxon>
        <taxon>Chitinophagia</taxon>
        <taxon>Chitinophagales</taxon>
        <taxon>Chitinophagaceae</taxon>
        <taxon>Chitinophaga</taxon>
    </lineage>
</organism>
<reference evidence="1 2" key="2">
    <citation type="journal article" date="2010" name="Stand. Genomic Sci.">
        <title>Complete genome sequence of Chitinophaga pinensis type strain (UQM 2034).</title>
        <authorList>
            <person name="Glavina Del Rio T."/>
            <person name="Abt B."/>
            <person name="Spring S."/>
            <person name="Lapidus A."/>
            <person name="Nolan M."/>
            <person name="Tice H."/>
            <person name="Copeland A."/>
            <person name="Cheng J.F."/>
            <person name="Chen F."/>
            <person name="Bruce D."/>
            <person name="Goodwin L."/>
            <person name="Pitluck S."/>
            <person name="Ivanova N."/>
            <person name="Mavromatis K."/>
            <person name="Mikhailova N."/>
            <person name="Pati A."/>
            <person name="Chen A."/>
            <person name="Palaniappan K."/>
            <person name="Land M."/>
            <person name="Hauser L."/>
            <person name="Chang Y.J."/>
            <person name="Jeffries C.D."/>
            <person name="Chain P."/>
            <person name="Saunders E."/>
            <person name="Detter J.C."/>
            <person name="Brettin T."/>
            <person name="Rohde M."/>
            <person name="Goker M."/>
            <person name="Bristow J."/>
            <person name="Eisen J.A."/>
            <person name="Markowitz V."/>
            <person name="Hugenholtz P."/>
            <person name="Kyrpides N.C."/>
            <person name="Klenk H.P."/>
            <person name="Lucas S."/>
        </authorList>
    </citation>
    <scope>NUCLEOTIDE SEQUENCE [LARGE SCALE GENOMIC DNA]</scope>
    <source>
        <strain evidence="2">ATCC 43595 / DSM 2588 / LMG 13176 / NBRC 15968 / NCIMB 11800 / UQM 2034</strain>
    </source>
</reference>
<dbReference type="RefSeq" id="WP_012790822.1">
    <property type="nucleotide sequence ID" value="NC_013132.1"/>
</dbReference>
<evidence type="ECO:0000313" key="2">
    <source>
        <dbReference type="Proteomes" id="UP000002215"/>
    </source>
</evidence>
<sequence>MRFMVMSLGAMMITITTFAQKRPRYTIYTGDRKYFNEQFNKIIKEDFPEMQDIACRPDIACLRFRSDTFKFQITAGFSGEREIAASLEKASITLTSIFWRKLFNEFPEFNYFQVLALDPKSKREIAFTYHFLEGGLAEYFSKIYNRCYRVDLTPVKKQ</sequence>
<gene>
    <name evidence="1" type="ordered locus">Cpin_3179</name>
</gene>
<accession>A0A979G4N9</accession>
<name>A0A979G4N9_CHIPD</name>
<reference evidence="2" key="1">
    <citation type="submission" date="2009-08" db="EMBL/GenBank/DDBJ databases">
        <title>The complete genome of Chitinophaga pinensis DSM 2588.</title>
        <authorList>
            <consortium name="US DOE Joint Genome Institute (JGI-PGF)"/>
            <person name="Lucas S."/>
            <person name="Copeland A."/>
            <person name="Lapidus A."/>
            <person name="Glavina del Rio T."/>
            <person name="Dalin E."/>
            <person name="Tice H."/>
            <person name="Bruce D."/>
            <person name="Goodwin L."/>
            <person name="Pitluck S."/>
            <person name="Kyrpides N."/>
            <person name="Mavromatis K."/>
            <person name="Ivanova N."/>
            <person name="Mikhailova N."/>
            <person name="Sims D."/>
            <person name="Meinche L."/>
            <person name="Brettin T."/>
            <person name="Detter J.C."/>
            <person name="Han C."/>
            <person name="Larimer F."/>
            <person name="Land M."/>
            <person name="Hauser L."/>
            <person name="Markowitz V."/>
            <person name="Cheng J.-F."/>
            <person name="Hugenholtz P."/>
            <person name="Woyke T."/>
            <person name="Wu D."/>
            <person name="Spring S."/>
            <person name="Klenk H.-P."/>
            <person name="Eisen J.A."/>
        </authorList>
    </citation>
    <scope>NUCLEOTIDE SEQUENCE [LARGE SCALE GENOMIC DNA]</scope>
    <source>
        <strain evidence="2">ATCC 43595 / DSM 2588 / LMG 13176 / NBRC 15968 / NCIMB 11800 / UQM 2034</strain>
    </source>
</reference>
<dbReference type="KEGG" id="cpi:Cpin_3179"/>
<dbReference type="AlphaFoldDB" id="A0A979G4N9"/>
<dbReference type="EMBL" id="CP001699">
    <property type="protein sequence ID" value="ACU60646.1"/>
    <property type="molecule type" value="Genomic_DNA"/>
</dbReference>
<proteinExistence type="predicted"/>